<keyword evidence="2" id="KW-0378">Hydrolase</keyword>
<dbReference type="PANTHER" id="PTHR43046:SF16">
    <property type="entry name" value="ADP-RIBOSE PYROPHOSPHATASE YJHB-RELATED"/>
    <property type="match status" value="1"/>
</dbReference>
<gene>
    <name evidence="4" type="ORF">QMQ05_09455</name>
</gene>
<dbReference type="InterPro" id="IPR000086">
    <property type="entry name" value="NUDIX_hydrolase_dom"/>
</dbReference>
<feature type="domain" description="Nudix hydrolase" evidence="3">
    <location>
        <begin position="1"/>
        <end position="133"/>
    </location>
</feature>
<protein>
    <submittedName>
        <fullName evidence="4">NUDIX domain-containing protein</fullName>
    </submittedName>
</protein>
<dbReference type="SUPFAM" id="SSF55811">
    <property type="entry name" value="Nudix"/>
    <property type="match status" value="1"/>
</dbReference>
<evidence type="ECO:0000313" key="5">
    <source>
        <dbReference type="Proteomes" id="UP001486888"/>
    </source>
</evidence>
<name>A0AAU6WAP4_9MICC</name>
<evidence type="ECO:0000256" key="1">
    <source>
        <dbReference type="ARBA" id="ARBA00001946"/>
    </source>
</evidence>
<dbReference type="PROSITE" id="PS51462">
    <property type="entry name" value="NUDIX"/>
    <property type="match status" value="1"/>
</dbReference>
<evidence type="ECO:0000259" key="3">
    <source>
        <dbReference type="PROSITE" id="PS51462"/>
    </source>
</evidence>
<dbReference type="EMBL" id="CP125942">
    <property type="protein sequence ID" value="XAO44602.1"/>
    <property type="molecule type" value="Genomic_DNA"/>
</dbReference>
<dbReference type="PROSITE" id="PS00893">
    <property type="entry name" value="NUDIX_BOX"/>
    <property type="match status" value="1"/>
</dbReference>
<dbReference type="PANTHER" id="PTHR43046">
    <property type="entry name" value="GDP-MANNOSE MANNOSYL HYDROLASE"/>
    <property type="match status" value="1"/>
</dbReference>
<comment type="cofactor">
    <cofactor evidence="1">
        <name>Mg(2+)</name>
        <dbReference type="ChEBI" id="CHEBI:18420"/>
    </cofactor>
</comment>
<keyword evidence="5" id="KW-1185">Reference proteome</keyword>
<dbReference type="InterPro" id="IPR015797">
    <property type="entry name" value="NUDIX_hydrolase-like_dom_sf"/>
</dbReference>
<evidence type="ECO:0000313" key="4">
    <source>
        <dbReference type="EMBL" id="XAO44602.1"/>
    </source>
</evidence>
<dbReference type="AlphaFoldDB" id="A0AAU6WAP4"/>
<proteinExistence type="predicted"/>
<dbReference type="GO" id="GO:0016787">
    <property type="term" value="F:hydrolase activity"/>
    <property type="evidence" value="ECO:0007669"/>
    <property type="project" value="UniProtKB-KW"/>
</dbReference>
<evidence type="ECO:0000256" key="2">
    <source>
        <dbReference type="ARBA" id="ARBA00022801"/>
    </source>
</evidence>
<dbReference type="Gene3D" id="3.90.79.10">
    <property type="entry name" value="Nucleoside Triphosphate Pyrophosphohydrolase"/>
    <property type="match status" value="1"/>
</dbReference>
<dbReference type="Pfam" id="PF00293">
    <property type="entry name" value="NUDIX"/>
    <property type="match status" value="1"/>
</dbReference>
<sequence>MLAISYVVFVDGNKVLLQLREGTGFMDGYWSIAAAGHVEPDEGSMDAALREAREELGVELRTADVHLFISALRQEPFIGANEVVDDFYLTTCWSGTPQIMEPDRTANLRWFDISHLPQNVVPHERPVLLELLQD</sequence>
<dbReference type="InterPro" id="IPR020084">
    <property type="entry name" value="NUDIX_hydrolase_CS"/>
</dbReference>
<reference evidence="4 5" key="1">
    <citation type="submission" date="2023-05" db="EMBL/GenBank/DDBJ databases">
        <title>Glutamicibacter sp. B1, complete genome.</title>
        <authorList>
            <person name="Long Y.H."/>
            <person name="Fang T."/>
            <person name="Li X.Y."/>
        </authorList>
    </citation>
    <scope>NUCLEOTIDE SEQUENCE [LARGE SCALE GENOMIC DNA]</scope>
    <source>
        <strain evidence="4 5">B1</strain>
    </source>
</reference>
<accession>A0AAU6WAP4</accession>
<dbReference type="KEGG" id="gey:QMQ05_09455"/>
<organism evidence="4 5">
    <name type="scientific">Glutamicibacter ectropisis</name>
    <dbReference type="NCBI Taxonomy" id="3046593"/>
    <lineage>
        <taxon>Bacteria</taxon>
        <taxon>Bacillati</taxon>
        <taxon>Actinomycetota</taxon>
        <taxon>Actinomycetes</taxon>
        <taxon>Micrococcales</taxon>
        <taxon>Micrococcaceae</taxon>
        <taxon>Glutamicibacter</taxon>
    </lineage>
</organism>
<dbReference type="RefSeq" id="WP_345469503.1">
    <property type="nucleotide sequence ID" value="NZ_CP125942.1"/>
</dbReference>
<dbReference type="Proteomes" id="UP001486888">
    <property type="component" value="Chromosome"/>
</dbReference>